<dbReference type="AlphaFoldDB" id="A0A0A9AFB4"/>
<name>A0A0A9AFB4_ARUDO</name>
<dbReference type="EMBL" id="GBRH01248054">
    <property type="protein sequence ID" value="JAD49841.1"/>
    <property type="molecule type" value="Transcribed_RNA"/>
</dbReference>
<evidence type="ECO:0000313" key="1">
    <source>
        <dbReference type="EMBL" id="JAD49841.1"/>
    </source>
</evidence>
<proteinExistence type="predicted"/>
<organism evidence="1">
    <name type="scientific">Arundo donax</name>
    <name type="common">Giant reed</name>
    <name type="synonym">Donax arundinaceus</name>
    <dbReference type="NCBI Taxonomy" id="35708"/>
    <lineage>
        <taxon>Eukaryota</taxon>
        <taxon>Viridiplantae</taxon>
        <taxon>Streptophyta</taxon>
        <taxon>Embryophyta</taxon>
        <taxon>Tracheophyta</taxon>
        <taxon>Spermatophyta</taxon>
        <taxon>Magnoliopsida</taxon>
        <taxon>Liliopsida</taxon>
        <taxon>Poales</taxon>
        <taxon>Poaceae</taxon>
        <taxon>PACMAD clade</taxon>
        <taxon>Arundinoideae</taxon>
        <taxon>Arundineae</taxon>
        <taxon>Arundo</taxon>
    </lineage>
</organism>
<protein>
    <submittedName>
        <fullName evidence="1">Uncharacterized protein</fullName>
    </submittedName>
</protein>
<sequence length="102" mass="11378">MLQSNITHSIECQTCNHGSPSANISLTHPLENNSCLIHPATFHVHVQECSPKVNIFFHQPLLDESMQCSALWQCAQARTSSEKAHHCKIISSEVVPPHLNKQ</sequence>
<accession>A0A0A9AFB4</accession>
<reference evidence="1" key="2">
    <citation type="journal article" date="2015" name="Data Brief">
        <title>Shoot transcriptome of the giant reed, Arundo donax.</title>
        <authorList>
            <person name="Barrero R.A."/>
            <person name="Guerrero F.D."/>
            <person name="Moolhuijzen P."/>
            <person name="Goolsby J.A."/>
            <person name="Tidwell J."/>
            <person name="Bellgard S.E."/>
            <person name="Bellgard M.I."/>
        </authorList>
    </citation>
    <scope>NUCLEOTIDE SEQUENCE</scope>
    <source>
        <tissue evidence="1">Shoot tissue taken approximately 20 cm above the soil surface</tissue>
    </source>
</reference>
<reference evidence="1" key="1">
    <citation type="submission" date="2014-09" db="EMBL/GenBank/DDBJ databases">
        <authorList>
            <person name="Magalhaes I.L.F."/>
            <person name="Oliveira U."/>
            <person name="Santos F.R."/>
            <person name="Vidigal T.H.D.A."/>
            <person name="Brescovit A.D."/>
            <person name="Santos A.J."/>
        </authorList>
    </citation>
    <scope>NUCLEOTIDE SEQUENCE</scope>
    <source>
        <tissue evidence="1">Shoot tissue taken approximately 20 cm above the soil surface</tissue>
    </source>
</reference>